<evidence type="ECO:0000256" key="4">
    <source>
        <dbReference type="SAM" id="SignalP"/>
    </source>
</evidence>
<dbReference type="GO" id="GO:0016740">
    <property type="term" value="F:transferase activity"/>
    <property type="evidence" value="ECO:0007669"/>
    <property type="project" value="UniProtKB-KW"/>
</dbReference>
<feature type="region of interest" description="Disordered" evidence="3">
    <location>
        <begin position="72"/>
        <end position="106"/>
    </location>
</feature>
<protein>
    <recommendedName>
        <fullName evidence="5">Glycosyl transferase CAP10 domain-containing protein</fullName>
    </recommendedName>
</protein>
<proteinExistence type="inferred from homology"/>
<dbReference type="OrthoDB" id="412011at2759"/>
<keyword evidence="7" id="KW-1185">Reference proteome</keyword>
<keyword evidence="4" id="KW-0732">Signal</keyword>
<gene>
    <name evidence="6" type="ORF">AK812_SmicGene35903</name>
</gene>
<dbReference type="Pfam" id="PF05686">
    <property type="entry name" value="Glyco_transf_90"/>
    <property type="match status" value="1"/>
</dbReference>
<feature type="chain" id="PRO_5013249081" description="Glycosyl transferase CAP10 domain-containing protein" evidence="4">
    <location>
        <begin position="31"/>
        <end position="999"/>
    </location>
</feature>
<feature type="domain" description="Glycosyl transferase CAP10" evidence="5">
    <location>
        <begin position="117"/>
        <end position="467"/>
    </location>
</feature>
<dbReference type="AlphaFoldDB" id="A0A1Q9CK98"/>
<comment type="caution">
    <text evidence="6">The sequence shown here is derived from an EMBL/GenBank/DDBJ whole genome shotgun (WGS) entry which is preliminary data.</text>
</comment>
<organism evidence="6 7">
    <name type="scientific">Symbiodinium microadriaticum</name>
    <name type="common">Dinoflagellate</name>
    <name type="synonym">Zooxanthella microadriatica</name>
    <dbReference type="NCBI Taxonomy" id="2951"/>
    <lineage>
        <taxon>Eukaryota</taxon>
        <taxon>Sar</taxon>
        <taxon>Alveolata</taxon>
        <taxon>Dinophyceae</taxon>
        <taxon>Suessiales</taxon>
        <taxon>Symbiodiniaceae</taxon>
        <taxon>Symbiodinium</taxon>
    </lineage>
</organism>
<keyword evidence="2" id="KW-0808">Transferase</keyword>
<evidence type="ECO:0000256" key="1">
    <source>
        <dbReference type="ARBA" id="ARBA00010118"/>
    </source>
</evidence>
<evidence type="ECO:0000259" key="5">
    <source>
        <dbReference type="Pfam" id="PF05686"/>
    </source>
</evidence>
<dbReference type="PANTHER" id="PTHR12203:SF35">
    <property type="entry name" value="PROTEIN O-GLUCOSYLTRANSFERASE 1"/>
    <property type="match status" value="1"/>
</dbReference>
<dbReference type="Proteomes" id="UP000186817">
    <property type="component" value="Unassembled WGS sequence"/>
</dbReference>
<dbReference type="InterPro" id="IPR051091">
    <property type="entry name" value="O-Glucosyltr/Glycosyltrsf_90"/>
</dbReference>
<comment type="similarity">
    <text evidence="1">Belongs to the glycosyltransferase 90 family.</text>
</comment>
<evidence type="ECO:0000313" key="6">
    <source>
        <dbReference type="EMBL" id="OLP83344.1"/>
    </source>
</evidence>
<feature type="compositionally biased region" description="Low complexity" evidence="3">
    <location>
        <begin position="77"/>
        <end position="96"/>
    </location>
</feature>
<feature type="signal peptide" evidence="4">
    <location>
        <begin position="1"/>
        <end position="30"/>
    </location>
</feature>
<evidence type="ECO:0000313" key="7">
    <source>
        <dbReference type="Proteomes" id="UP000186817"/>
    </source>
</evidence>
<dbReference type="PANTHER" id="PTHR12203">
    <property type="entry name" value="KDEL LYS-ASP-GLU-LEU CONTAINING - RELATED"/>
    <property type="match status" value="1"/>
</dbReference>
<evidence type="ECO:0000256" key="2">
    <source>
        <dbReference type="ARBA" id="ARBA00022679"/>
    </source>
</evidence>
<reference evidence="6 7" key="1">
    <citation type="submission" date="2016-02" db="EMBL/GenBank/DDBJ databases">
        <title>Genome analysis of coral dinoflagellate symbionts highlights evolutionary adaptations to a symbiotic lifestyle.</title>
        <authorList>
            <person name="Aranda M."/>
            <person name="Li Y."/>
            <person name="Liew Y.J."/>
            <person name="Baumgarten S."/>
            <person name="Simakov O."/>
            <person name="Wilson M."/>
            <person name="Piel J."/>
            <person name="Ashoor H."/>
            <person name="Bougouffa S."/>
            <person name="Bajic V.B."/>
            <person name="Ryu T."/>
            <person name="Ravasi T."/>
            <person name="Bayer T."/>
            <person name="Micklem G."/>
            <person name="Kim H."/>
            <person name="Bhak J."/>
            <person name="Lajeunesse T.C."/>
            <person name="Voolstra C.R."/>
        </authorList>
    </citation>
    <scope>NUCLEOTIDE SEQUENCE [LARGE SCALE GENOMIC DNA]</scope>
    <source>
        <strain evidence="6 7">CCMP2467</strain>
    </source>
</reference>
<evidence type="ECO:0000256" key="3">
    <source>
        <dbReference type="SAM" id="MobiDB-lite"/>
    </source>
</evidence>
<name>A0A1Q9CK98_SYMMI</name>
<sequence length="999" mass="111483">MVRCAAAARFGVCLLALGLVAWHGLPNSTASLHLQQIAAKLAVQAEPSEAVEPGASEASDAPTTSAAEIDTSAEVRPWSPSETSSASPSVAPSANPLDPAGPRPGKCAAEFLEPPCEMFNMIRYGMSNWRDKEVRQGQVDLETSFTKDDKKEALVGSFGGRVYLVYRERPERMRDSVVWFEVLDLLAEITAQVQLDVEFVIHTSDVPMVEKSADKVCGHKDRFVFSVSSGPLFCDVALGPGVRGTSLLRAGDDLRKSDIPYEQKINLGFWRGAPWPARRCGYWKRSPRILMPKASLQHPDVLNASLSTLDCGDKEPKDLCREVKKLKAHRVSWLEQLRYRFLLTSAPKCTYTGRVYPFVASNSVVAMFSNGRHGVSQAIYAALQDNVHVKLVHEKAFVEEIRNMQASWRELATLPPRAQSVYDWATSSDVRICYMYELLRSYRTKLAYKPSSDGTIARLLKTKTSSCGHQSYKPGSEMVRADKGRRSYCVESWPVPSNASMGEEHIRKLRNPASMHVSVGRHRHGRKDAAAFHPAVVAPRVSLGASEQEDSSEDSYVDSDSDRVCYISLASAQEEDTVLGLGLFVHRRTRHQVRFRLPHDVSFSMDYLDVNAFNTGLQAMKDQGREAALVSSSRGQLNAWLPLFVDGKHWARARPYVESAIVALSGGPCTAFPETALSVCCSLLTQAAVSLSLGQVTERAIQMYGDAHRLLLQLAHEWPELQQVAHRRLRLFLHHPESRLRHVTPTLGDLLHCMLIVDDLEWGDLQAVVVPEALRRQVWRQECGGYVFDASSDGTAAGIIAQWDMFAPDACKVLCFIASYIGKVGRPKDSSLEDMMAAFDWNCGHLPKAHEEINQLCGSLQQAAVRDILDMMGASYSEEFLAETVLWAVRHGSRQWTGPGSRRDSVAAEGLEGPDEMCPLLRRLQDGKALRPKRRTRTSTCHWRPKRQAETPCQAPSLAELEEATYGAYRHLEFQNAVLWSWLVYYDAEWAWSAWWNYS</sequence>
<dbReference type="InterPro" id="IPR006598">
    <property type="entry name" value="CAP10"/>
</dbReference>
<accession>A0A1Q9CK98</accession>
<dbReference type="EMBL" id="LSRX01001122">
    <property type="protein sequence ID" value="OLP83344.1"/>
    <property type="molecule type" value="Genomic_DNA"/>
</dbReference>